<accession>A0A7V4TYS1</accession>
<comment type="caution">
    <text evidence="2">The sequence shown here is derived from an EMBL/GenBank/DDBJ whole genome shotgun (WGS) entry which is preliminary data.</text>
</comment>
<name>A0A7V4TYS1_CALAY</name>
<reference evidence="2" key="1">
    <citation type="journal article" date="2020" name="mSystems">
        <title>Genome- and Community-Level Interaction Insights into Carbon Utilization and Element Cycling Functions of Hydrothermarchaeota in Hydrothermal Sediment.</title>
        <authorList>
            <person name="Zhou Z."/>
            <person name="Liu Y."/>
            <person name="Xu W."/>
            <person name="Pan J."/>
            <person name="Luo Z.H."/>
            <person name="Li M."/>
        </authorList>
    </citation>
    <scope>NUCLEOTIDE SEQUENCE [LARGE SCALE GENOMIC DNA]</scope>
    <source>
        <strain evidence="2">HyVt-577</strain>
    </source>
</reference>
<dbReference type="EMBL" id="DRQG01000024">
    <property type="protein sequence ID" value="HGY54653.1"/>
    <property type="molecule type" value="Genomic_DNA"/>
</dbReference>
<evidence type="ECO:0000313" key="2">
    <source>
        <dbReference type="EMBL" id="HGY54653.1"/>
    </source>
</evidence>
<feature type="chain" id="PRO_5031237342" description="Cytochrome C Planctomycete-type domain-containing protein" evidence="1">
    <location>
        <begin position="22"/>
        <end position="147"/>
    </location>
</feature>
<dbReference type="PROSITE" id="PS51257">
    <property type="entry name" value="PROKAR_LIPOPROTEIN"/>
    <property type="match status" value="1"/>
</dbReference>
<dbReference type="AlphaFoldDB" id="A0A7V4TYS1"/>
<dbReference type="Proteomes" id="UP000885779">
    <property type="component" value="Unassembled WGS sequence"/>
</dbReference>
<keyword evidence="1" id="KW-0732">Signal</keyword>
<organism evidence="2">
    <name type="scientific">Caldithrix abyssi</name>
    <dbReference type="NCBI Taxonomy" id="187145"/>
    <lineage>
        <taxon>Bacteria</taxon>
        <taxon>Pseudomonadati</taxon>
        <taxon>Calditrichota</taxon>
        <taxon>Calditrichia</taxon>
        <taxon>Calditrichales</taxon>
        <taxon>Calditrichaceae</taxon>
        <taxon>Caldithrix</taxon>
    </lineage>
</organism>
<evidence type="ECO:0000256" key="1">
    <source>
        <dbReference type="SAM" id="SignalP"/>
    </source>
</evidence>
<sequence length="147" mass="16123">MNKITGIIILALLGLMAAACSDSGTPPDELDFVFPDKNISFIEHVQPMFEAKCGVESGCHSPGNTEIRFSYSELVSRIGVINHRLPTGEVLVDLALHQQNPELAPLYLILLEGYPTSDDRMPPLGRTPLNDNQLNGIKQWIKEGAPE</sequence>
<protein>
    <recommendedName>
        <fullName evidence="3">Cytochrome C Planctomycete-type domain-containing protein</fullName>
    </recommendedName>
</protein>
<gene>
    <name evidence="2" type="ORF">ENK44_03030</name>
</gene>
<evidence type="ECO:0008006" key="3">
    <source>
        <dbReference type="Google" id="ProtNLM"/>
    </source>
</evidence>
<proteinExistence type="predicted"/>
<feature type="signal peptide" evidence="1">
    <location>
        <begin position="1"/>
        <end position="21"/>
    </location>
</feature>